<organism evidence="2 3">
    <name type="scientific">Cardamine amara subsp. amara</name>
    <dbReference type="NCBI Taxonomy" id="228776"/>
    <lineage>
        <taxon>Eukaryota</taxon>
        <taxon>Viridiplantae</taxon>
        <taxon>Streptophyta</taxon>
        <taxon>Embryophyta</taxon>
        <taxon>Tracheophyta</taxon>
        <taxon>Spermatophyta</taxon>
        <taxon>Magnoliopsida</taxon>
        <taxon>eudicotyledons</taxon>
        <taxon>Gunneridae</taxon>
        <taxon>Pentapetalae</taxon>
        <taxon>rosids</taxon>
        <taxon>malvids</taxon>
        <taxon>Brassicales</taxon>
        <taxon>Brassicaceae</taxon>
        <taxon>Cardamineae</taxon>
        <taxon>Cardamine</taxon>
    </lineage>
</organism>
<accession>A0ABD1ASG6</accession>
<evidence type="ECO:0000313" key="2">
    <source>
        <dbReference type="EMBL" id="KAL1209228.1"/>
    </source>
</evidence>
<gene>
    <name evidence="2" type="ORF">V5N11_015980</name>
</gene>
<dbReference type="PANTHER" id="PTHR33527">
    <property type="entry name" value="OS07G0274300 PROTEIN"/>
    <property type="match status" value="1"/>
</dbReference>
<keyword evidence="3" id="KW-1185">Reference proteome</keyword>
<dbReference type="EMBL" id="JBANAX010000425">
    <property type="protein sequence ID" value="KAL1209228.1"/>
    <property type="molecule type" value="Genomic_DNA"/>
</dbReference>
<sequence length="438" mass="50939">MSSPYFPLFFPDTQASSEVVVTPEQLKAFHHIDRTLFSRLVFVLNREMNESFEVFCFLYLLEQAGYARDLIYYLVSKPDDFINSLANEIVVCLNFLYNEDFSLAFFVANTDDEHNSLIPAVFQLTRGKITLRFIHQNRQNFLQELTKNMRHSCRRALADLLVTPQPDLLVRPQPDLHNKEKLSDLEADKLIEMMQKFSLTNTAQQGSTSRSSVQPETTLRPMSVREETTLRPMSVQQETTLRPMSVRPETTMRAPMFRPETTYRPSVRAETTYRPIYRPETTYRPVYRQEATYRPVFRQEAAYRPVYRQETIYRPVVRNVMISSPSPNVEEEEEAKALEERTVFLTFSKGYPITEEEVRAFFTKWFGEVIESIEMQDVEVHGQALFAKMLLKKSCLSKMEDIVTPTSKNKYTINGKHVWARKYIPNFGPSASSSSSPI</sequence>
<dbReference type="AlphaFoldDB" id="A0ABD1ASG6"/>
<feature type="compositionally biased region" description="Polar residues" evidence="1">
    <location>
        <begin position="199"/>
        <end position="217"/>
    </location>
</feature>
<dbReference type="PANTHER" id="PTHR33527:SF52">
    <property type="entry name" value="F13F21.27 PROTEIN"/>
    <property type="match status" value="1"/>
</dbReference>
<proteinExistence type="predicted"/>
<evidence type="ECO:0000256" key="1">
    <source>
        <dbReference type="SAM" id="MobiDB-lite"/>
    </source>
</evidence>
<comment type="caution">
    <text evidence="2">The sequence shown here is derived from an EMBL/GenBank/DDBJ whole genome shotgun (WGS) entry which is preliminary data.</text>
</comment>
<dbReference type="Proteomes" id="UP001558713">
    <property type="component" value="Unassembled WGS sequence"/>
</dbReference>
<name>A0ABD1ASG6_CARAN</name>
<protein>
    <submittedName>
        <fullName evidence="2">Uncharacterized protein</fullName>
    </submittedName>
</protein>
<feature type="region of interest" description="Disordered" evidence="1">
    <location>
        <begin position="199"/>
        <end position="229"/>
    </location>
</feature>
<reference evidence="2 3" key="1">
    <citation type="submission" date="2024-04" db="EMBL/GenBank/DDBJ databases">
        <title>Genome assembly C_amara_ONT_v2.</title>
        <authorList>
            <person name="Yant L."/>
            <person name="Moore C."/>
            <person name="Slenker M."/>
        </authorList>
    </citation>
    <scope>NUCLEOTIDE SEQUENCE [LARGE SCALE GENOMIC DNA]</scope>
    <source>
        <tissue evidence="2">Leaf</tissue>
    </source>
</reference>
<evidence type="ECO:0000313" key="3">
    <source>
        <dbReference type="Proteomes" id="UP001558713"/>
    </source>
</evidence>